<dbReference type="GO" id="GO:0015631">
    <property type="term" value="F:tubulin binding"/>
    <property type="evidence" value="ECO:0007669"/>
    <property type="project" value="TreeGrafter"/>
</dbReference>
<evidence type="ECO:0000313" key="5">
    <source>
        <dbReference type="EMBL" id="KAA6391330.1"/>
    </source>
</evidence>
<dbReference type="Gene3D" id="3.30.470.20">
    <property type="entry name" value="ATP-grasp fold, B domain"/>
    <property type="match status" value="1"/>
</dbReference>
<proteinExistence type="predicted"/>
<accession>A0A5J4W8Y8</accession>
<gene>
    <name evidence="5" type="ORF">EZS28_013143</name>
</gene>
<dbReference type="PANTHER" id="PTHR12241">
    <property type="entry name" value="TUBULIN POLYGLUTAMYLASE"/>
    <property type="match status" value="1"/>
</dbReference>
<dbReference type="InterPro" id="IPR004344">
    <property type="entry name" value="TTL/TTLL_fam"/>
</dbReference>
<dbReference type="OrthoDB" id="202825at2759"/>
<dbReference type="PANTHER" id="PTHR12241:SF154">
    <property type="entry name" value="TUBULIN POLYGLUTAMYLASE TTLL11"/>
    <property type="match status" value="1"/>
</dbReference>
<dbReference type="GO" id="GO:0005524">
    <property type="term" value="F:ATP binding"/>
    <property type="evidence" value="ECO:0007669"/>
    <property type="project" value="UniProtKB-KW"/>
</dbReference>
<evidence type="ECO:0000256" key="4">
    <source>
        <dbReference type="SAM" id="MobiDB-lite"/>
    </source>
</evidence>
<evidence type="ECO:0000313" key="6">
    <source>
        <dbReference type="Proteomes" id="UP000324800"/>
    </source>
</evidence>
<dbReference type="GO" id="GO:0000226">
    <property type="term" value="P:microtubule cytoskeleton organization"/>
    <property type="evidence" value="ECO:0007669"/>
    <property type="project" value="TreeGrafter"/>
</dbReference>
<dbReference type="Proteomes" id="UP000324800">
    <property type="component" value="Unassembled WGS sequence"/>
</dbReference>
<dbReference type="Pfam" id="PF03133">
    <property type="entry name" value="TTL"/>
    <property type="match status" value="2"/>
</dbReference>
<sequence>MLLCTQQSRNAGKMCVNLDNCRYDIVRYSAHYLDFRDCSRFDHCCLFWADNPPTYELLSKLMPHQVLSRFPLMNELARKGTFFQHINRLRLTFPSDFRFVPRTWVLPQDWAELQEEFALATPEEKPRTYIVKPSAGSQGHGIYLAQTLNDIGADAQVVQRYVDRPFLLDGLKFDFRIYVLISSVAPLEIWLGREGLARFCTKKYDSQITRENITNTFMHLTNYAVNKFSSNFIRIEDAQDEEKASKRSLSSVTRQLKQRGYDVETMWDNIVDVIIKTCIAIQPSLLNSYALYASEVDEAVGKGNHIGLTDYISEFYAHQQTQNLSKSDIRSRQHERMRRKIPLSQCFHIIGFDILLDYRLRPWIVEINHSPSLVTDSPLDQKIKFQVITGAIRLCVMHRKRIGEERIQQEQKRKEKERKRIKQNYDIKDKQDEDDEDQINILNEGESEDGFYRRIYPINQQSQQSYEQLPEWGNQTIIQKMQIYNSIVLHECFYKACGVKVVSGLKTLSENGYSNTQCMHELFQLYAKAANEQRIDLSNHEQSLNFHSKISNTLQSIAGRPLISLLTNKTNVDNNKYMDARSQALSGLQGWKCSMNQQKFCQFGRLAGLTNQGQISQADLNILYNDVTKHAIAETKTGSVISTQNNSQSGNQTSLDLMCYGEFCSAIQILAQKMYHDIPVLDAIRKALITMEEKFVRFTIIPTINALIPSTDQSPLLSFSSYSQYFH</sequence>
<keyword evidence="2" id="KW-0547">Nucleotide-binding</keyword>
<comment type="caution">
    <text evidence="5">The sequence shown here is derived from an EMBL/GenBank/DDBJ whole genome shotgun (WGS) entry which is preliminary data.</text>
</comment>
<dbReference type="PROSITE" id="PS51221">
    <property type="entry name" value="TTL"/>
    <property type="match status" value="1"/>
</dbReference>
<dbReference type="SUPFAM" id="SSF56059">
    <property type="entry name" value="Glutathione synthetase ATP-binding domain-like"/>
    <property type="match status" value="1"/>
</dbReference>
<keyword evidence="3" id="KW-0067">ATP-binding</keyword>
<evidence type="ECO:0000256" key="3">
    <source>
        <dbReference type="ARBA" id="ARBA00022840"/>
    </source>
</evidence>
<name>A0A5J4W8Y8_9EUKA</name>
<dbReference type="GO" id="GO:0070740">
    <property type="term" value="F:tubulin-glutamic acid ligase activity"/>
    <property type="evidence" value="ECO:0007669"/>
    <property type="project" value="TreeGrafter"/>
</dbReference>
<keyword evidence="1 5" id="KW-0436">Ligase</keyword>
<organism evidence="5 6">
    <name type="scientific">Streblomastix strix</name>
    <dbReference type="NCBI Taxonomy" id="222440"/>
    <lineage>
        <taxon>Eukaryota</taxon>
        <taxon>Metamonada</taxon>
        <taxon>Preaxostyla</taxon>
        <taxon>Oxymonadida</taxon>
        <taxon>Streblomastigidae</taxon>
        <taxon>Streblomastix</taxon>
    </lineage>
</organism>
<feature type="region of interest" description="Disordered" evidence="4">
    <location>
        <begin position="407"/>
        <end position="436"/>
    </location>
</feature>
<dbReference type="EMBL" id="SNRW01002914">
    <property type="protein sequence ID" value="KAA6391330.1"/>
    <property type="molecule type" value="Genomic_DNA"/>
</dbReference>
<reference evidence="5 6" key="1">
    <citation type="submission" date="2019-03" db="EMBL/GenBank/DDBJ databases">
        <title>Single cell metagenomics reveals metabolic interactions within the superorganism composed of flagellate Streblomastix strix and complex community of Bacteroidetes bacteria on its surface.</title>
        <authorList>
            <person name="Treitli S.C."/>
            <person name="Kolisko M."/>
            <person name="Husnik F."/>
            <person name="Keeling P."/>
            <person name="Hampl V."/>
        </authorList>
    </citation>
    <scope>NUCLEOTIDE SEQUENCE [LARGE SCALE GENOMIC DNA]</scope>
    <source>
        <strain evidence="5">ST1C</strain>
    </source>
</reference>
<evidence type="ECO:0000256" key="1">
    <source>
        <dbReference type="ARBA" id="ARBA00022598"/>
    </source>
</evidence>
<evidence type="ECO:0000256" key="2">
    <source>
        <dbReference type="ARBA" id="ARBA00022741"/>
    </source>
</evidence>
<protein>
    <submittedName>
        <fullName evidence="5">Putative tubulin-tyrosine ligase family protein</fullName>
    </submittedName>
</protein>
<dbReference type="GO" id="GO:0036064">
    <property type="term" value="C:ciliary basal body"/>
    <property type="evidence" value="ECO:0007669"/>
    <property type="project" value="TreeGrafter"/>
</dbReference>
<dbReference type="AlphaFoldDB" id="A0A5J4W8Y8"/>